<evidence type="ECO:0000313" key="2">
    <source>
        <dbReference type="Proteomes" id="UP000054270"/>
    </source>
</evidence>
<dbReference type="Proteomes" id="UP000054270">
    <property type="component" value="Unassembled WGS sequence"/>
</dbReference>
<proteinExistence type="predicted"/>
<sequence length="517" mass="58756">MSVPPLQPNDVRRSGSVWHSLQYDLLHYIVDMNADMFSDGTALETTRRTAQVCRTWREMMLNTPALWANLIDLDKLRLASNEWRVEVLRRSGDALLSLKAEFAIAAAPSPISQFFFNILDSRWDRIQRLYVRSVVCSSELSDWAPLFRPAPHLKSCVLHFGTPKVIRHLEGQAPGPLLASNAPMLRELNAWHFKFDIHAPWMYNLRALHIGSPFTLCEILTALGKAPNLRYLYVNDISDLSSQSPLHVVSLPSLCRLTLSVRIRACICVLDYLDLSSSCALEYSPPKIRRAQEIEKDTFCLSINAISKFAARHFQKCSPQYVSLCHDHNSILFRAGRYPNDITFTFHLSSAPHINLPTYATSTLLHALTLREFAHATKLQLRIHDLFPSEAFAPFLVYFDAVEKVEINERAITHLIEASSALGLPEDKERRTLFPVLKALKITELSSLYVRCNTGVMMRFVRTRRDAGLPLAVLDLAQYEPNGAPENIASIERDGLTVQWTRQEDGDNLEEWFGQEL</sequence>
<dbReference type="SUPFAM" id="SSF52047">
    <property type="entry name" value="RNI-like"/>
    <property type="match status" value="1"/>
</dbReference>
<evidence type="ECO:0000313" key="1">
    <source>
        <dbReference type="EMBL" id="KJA26698.1"/>
    </source>
</evidence>
<evidence type="ECO:0008006" key="3">
    <source>
        <dbReference type="Google" id="ProtNLM"/>
    </source>
</evidence>
<reference evidence="2" key="1">
    <citation type="submission" date="2014-04" db="EMBL/GenBank/DDBJ databases">
        <title>Evolutionary Origins and Diversification of the Mycorrhizal Mutualists.</title>
        <authorList>
            <consortium name="DOE Joint Genome Institute"/>
            <consortium name="Mycorrhizal Genomics Consortium"/>
            <person name="Kohler A."/>
            <person name="Kuo A."/>
            <person name="Nagy L.G."/>
            <person name="Floudas D."/>
            <person name="Copeland A."/>
            <person name="Barry K.W."/>
            <person name="Cichocki N."/>
            <person name="Veneault-Fourrey C."/>
            <person name="LaButti K."/>
            <person name="Lindquist E.A."/>
            <person name="Lipzen A."/>
            <person name="Lundell T."/>
            <person name="Morin E."/>
            <person name="Murat C."/>
            <person name="Riley R."/>
            <person name="Ohm R."/>
            <person name="Sun H."/>
            <person name="Tunlid A."/>
            <person name="Henrissat B."/>
            <person name="Grigoriev I.V."/>
            <person name="Hibbett D.S."/>
            <person name="Martin F."/>
        </authorList>
    </citation>
    <scope>NUCLEOTIDE SEQUENCE [LARGE SCALE GENOMIC DNA]</scope>
    <source>
        <strain evidence="2">FD-334 SS-4</strain>
    </source>
</reference>
<dbReference type="OrthoDB" id="3060810at2759"/>
<dbReference type="EMBL" id="KN817527">
    <property type="protein sequence ID" value="KJA26698.1"/>
    <property type="molecule type" value="Genomic_DNA"/>
</dbReference>
<name>A0A0D2MRW5_HYPSF</name>
<dbReference type="AlphaFoldDB" id="A0A0D2MRW5"/>
<protein>
    <recommendedName>
        <fullName evidence="3">F-box domain-containing protein</fullName>
    </recommendedName>
</protein>
<keyword evidence="2" id="KW-1185">Reference proteome</keyword>
<organism evidence="1 2">
    <name type="scientific">Hypholoma sublateritium (strain FD-334 SS-4)</name>
    <dbReference type="NCBI Taxonomy" id="945553"/>
    <lineage>
        <taxon>Eukaryota</taxon>
        <taxon>Fungi</taxon>
        <taxon>Dikarya</taxon>
        <taxon>Basidiomycota</taxon>
        <taxon>Agaricomycotina</taxon>
        <taxon>Agaricomycetes</taxon>
        <taxon>Agaricomycetidae</taxon>
        <taxon>Agaricales</taxon>
        <taxon>Agaricineae</taxon>
        <taxon>Strophariaceae</taxon>
        <taxon>Hypholoma</taxon>
    </lineage>
</organism>
<dbReference type="InterPro" id="IPR032675">
    <property type="entry name" value="LRR_dom_sf"/>
</dbReference>
<accession>A0A0D2MRW5</accession>
<dbReference type="Gene3D" id="3.80.10.10">
    <property type="entry name" value="Ribonuclease Inhibitor"/>
    <property type="match status" value="1"/>
</dbReference>
<gene>
    <name evidence="1" type="ORF">HYPSUDRAFT_282607</name>
</gene>